<dbReference type="OrthoDB" id="120967at2759"/>
<evidence type="ECO:0000259" key="4">
    <source>
        <dbReference type="PROSITE" id="PS50132"/>
    </source>
</evidence>
<keyword evidence="3" id="KW-0812">Transmembrane</keyword>
<sequence length="969" mass="110380">MIWGLRTALPVDQGEYFPSDHVQVKEIEPCYPGDSESVISQNSGICGYDVLDQRMKPIFVVSTLGVLLLALVYRAEWLSTFFIIGGILAFSVGLAVVVTAVVSLVTRSNSSTVYTKPTPELQALHKYLAESEPKLERPPRLPVIFGRMIDGILQQLLDLILRDYVGVWCSEAGFKSDELIRDLKIDLWRVITNLQERLSKIDQVRLVAVDMVNVVTRHFERIRLAQPSATGGKLVEFDLSPHLTSSDRERDYLRRVSERCITLLFPPNCVQDNPFRHLLREILACKVLYPVIEMLTDPDSINQKILTYIQQQPQSQVLQKKAYAYTASFEDFVQMIKNCSDTESLKHIRYNIVTEIMQATTVHNLKKSVGLDPDKEVFTFGRGKGDMLQARPMKRYLNQLTYAKSLCEKRLHLLGWMGYPVEEAVEASTMITKKVLTLPEVLDSVVGRRYLTQFLEQVGSASLMGYWSAVEELRQTSRCSWHQLGAEIFYTYINTPSPDIRVGKPALKRMEGFLLGDKDHEVFFEVQEEVVKTLEEKFYPSFLVSELYQKMQAAMEEASSAEKDDAGNPESEVENAKLHVGDQSNYARRKLDQLQEKLNNKMQALQALKTSLKPESRVLVVLEKEVEQLQGEKQQLEAHLTRTEAWGEHLGKWRAVVQSAELSEDKEMLQFVLVVHILEDEMDNEGISTGWVVLRKLSDFQELHRKLCHMSSRVKRLELPSLSLKLRFGKGTSSLEKARVQIDKYLKFVLEDDCLNQSEALYTFLSPSSAHLKQVSPSPKKSKFSLSTLFKSGELAREASTSGSTGRDSDDEDVTLLLDDSEGRTLVSGELDMDGIAEPLYSLLGEVFDLHGVFKWLRKTLITFVQITYGRTINRQVCETVSWLFSESMMYYYIKLLIKSWWPNGKLVTASSPRTEEEKLSTRCAARELFLDNIPEVLSNLVGQQSARKGAMKVFETLQDPKLNKQLFY</sequence>
<dbReference type="InterPro" id="IPR016137">
    <property type="entry name" value="RGS"/>
</dbReference>
<feature type="transmembrane region" description="Helical" evidence="3">
    <location>
        <begin position="81"/>
        <end position="106"/>
    </location>
</feature>
<dbReference type="FunCoup" id="A0A6L2PL61">
    <property type="interactions" value="1047"/>
</dbReference>
<dbReference type="InterPro" id="IPR013937">
    <property type="entry name" value="Sorting_nexin_C"/>
</dbReference>
<comment type="caution">
    <text evidence="7">The sequence shown here is derived from an EMBL/GenBank/DDBJ whole genome shotgun (WGS) entry which is preliminary data.</text>
</comment>
<feature type="region of interest" description="Disordered" evidence="2">
    <location>
        <begin position="556"/>
        <end position="579"/>
    </location>
</feature>
<dbReference type="Pfam" id="PF02194">
    <property type="entry name" value="PXA"/>
    <property type="match status" value="1"/>
</dbReference>
<reference evidence="8" key="1">
    <citation type="submission" date="2020-01" db="EMBL/GenBank/DDBJ databases">
        <title>Draft genome sequence of the Termite Coptotermes fromosanus.</title>
        <authorList>
            <person name="Itakura S."/>
            <person name="Yosikawa Y."/>
            <person name="Umezawa K."/>
        </authorList>
    </citation>
    <scope>NUCLEOTIDE SEQUENCE [LARGE SCALE GENOMIC DNA]</scope>
</reference>
<dbReference type="InterPro" id="IPR044926">
    <property type="entry name" value="RGS_subdomain_2"/>
</dbReference>
<dbReference type="SMART" id="SM00315">
    <property type="entry name" value="RGS"/>
    <property type="match status" value="1"/>
</dbReference>
<dbReference type="SUPFAM" id="SSF64268">
    <property type="entry name" value="PX domain"/>
    <property type="match status" value="1"/>
</dbReference>
<dbReference type="Gene3D" id="3.30.1520.10">
    <property type="entry name" value="Phox-like domain"/>
    <property type="match status" value="1"/>
</dbReference>
<organism evidence="7 8">
    <name type="scientific">Coptotermes formosanus</name>
    <name type="common">Formosan subterranean termite</name>
    <dbReference type="NCBI Taxonomy" id="36987"/>
    <lineage>
        <taxon>Eukaryota</taxon>
        <taxon>Metazoa</taxon>
        <taxon>Ecdysozoa</taxon>
        <taxon>Arthropoda</taxon>
        <taxon>Hexapoda</taxon>
        <taxon>Insecta</taxon>
        <taxon>Pterygota</taxon>
        <taxon>Neoptera</taxon>
        <taxon>Polyneoptera</taxon>
        <taxon>Dictyoptera</taxon>
        <taxon>Blattodea</taxon>
        <taxon>Blattoidea</taxon>
        <taxon>Termitoidae</taxon>
        <taxon>Rhinotermitidae</taxon>
        <taxon>Coptotermes</taxon>
    </lineage>
</organism>
<evidence type="ECO:0008006" key="9">
    <source>
        <dbReference type="Google" id="ProtNLM"/>
    </source>
</evidence>
<feature type="domain" description="PX" evidence="5">
    <location>
        <begin position="654"/>
        <end position="772"/>
    </location>
</feature>
<evidence type="ECO:0000256" key="1">
    <source>
        <dbReference type="ARBA" id="ARBA00010883"/>
    </source>
</evidence>
<protein>
    <recommendedName>
        <fullName evidence="9">Sorting nexin-25</fullName>
    </recommendedName>
</protein>
<feature type="domain" description="PXA" evidence="6">
    <location>
        <begin position="146"/>
        <end position="313"/>
    </location>
</feature>
<dbReference type="SMART" id="SM00312">
    <property type="entry name" value="PX"/>
    <property type="match status" value="1"/>
</dbReference>
<feature type="non-terminal residue" evidence="7">
    <location>
        <position position="969"/>
    </location>
</feature>
<dbReference type="GO" id="GO:0035091">
    <property type="term" value="F:phosphatidylinositol binding"/>
    <property type="evidence" value="ECO:0007669"/>
    <property type="project" value="InterPro"/>
</dbReference>
<dbReference type="PROSITE" id="PS50195">
    <property type="entry name" value="PX"/>
    <property type="match status" value="1"/>
</dbReference>
<dbReference type="AlphaFoldDB" id="A0A6L2PL61"/>
<evidence type="ECO:0000259" key="6">
    <source>
        <dbReference type="PROSITE" id="PS51207"/>
    </source>
</evidence>
<dbReference type="InterPro" id="IPR036305">
    <property type="entry name" value="RGS_sf"/>
</dbReference>
<dbReference type="Gene3D" id="1.10.167.10">
    <property type="entry name" value="Regulator of G-protein Signalling 4, domain 2"/>
    <property type="match status" value="1"/>
</dbReference>
<proteinExistence type="inferred from homology"/>
<dbReference type="Pfam" id="PF08628">
    <property type="entry name" value="Nexin_C"/>
    <property type="match status" value="1"/>
</dbReference>
<feature type="domain" description="RGS" evidence="4">
    <location>
        <begin position="437"/>
        <end position="552"/>
    </location>
</feature>
<dbReference type="InterPro" id="IPR036871">
    <property type="entry name" value="PX_dom_sf"/>
</dbReference>
<accession>A0A6L2PL61</accession>
<gene>
    <name evidence="7" type="ORF">Cfor_12844</name>
</gene>
<dbReference type="InterPro" id="IPR003114">
    <property type="entry name" value="Phox_assoc"/>
</dbReference>
<dbReference type="PROSITE" id="PS51207">
    <property type="entry name" value="PXA"/>
    <property type="match status" value="1"/>
</dbReference>
<dbReference type="InParanoid" id="A0A6L2PL61"/>
<evidence type="ECO:0000313" key="8">
    <source>
        <dbReference type="Proteomes" id="UP000502823"/>
    </source>
</evidence>
<keyword evidence="3" id="KW-0472">Membrane</keyword>
<keyword evidence="3" id="KW-1133">Transmembrane helix</keyword>
<dbReference type="Pfam" id="PF00615">
    <property type="entry name" value="RGS"/>
    <property type="match status" value="1"/>
</dbReference>
<dbReference type="InterPro" id="IPR001683">
    <property type="entry name" value="PX_dom"/>
</dbReference>
<dbReference type="Pfam" id="PF00787">
    <property type="entry name" value="PX"/>
    <property type="match status" value="1"/>
</dbReference>
<keyword evidence="8" id="KW-1185">Reference proteome</keyword>
<evidence type="ECO:0000256" key="2">
    <source>
        <dbReference type="SAM" id="MobiDB-lite"/>
    </source>
</evidence>
<dbReference type="SMART" id="SM00313">
    <property type="entry name" value="PXA"/>
    <property type="match status" value="1"/>
</dbReference>
<dbReference type="PROSITE" id="PS50132">
    <property type="entry name" value="RGS"/>
    <property type="match status" value="1"/>
</dbReference>
<dbReference type="EMBL" id="BLKM01000294">
    <property type="protein sequence ID" value="GFG31278.1"/>
    <property type="molecule type" value="Genomic_DNA"/>
</dbReference>
<dbReference type="PANTHER" id="PTHR22775:SF48">
    <property type="entry name" value="SORTING NEXIN-25"/>
    <property type="match status" value="1"/>
</dbReference>
<comment type="similarity">
    <text evidence="1">Belongs to the sorting nexin family.</text>
</comment>
<evidence type="ECO:0000259" key="5">
    <source>
        <dbReference type="PROSITE" id="PS50195"/>
    </source>
</evidence>
<dbReference type="Proteomes" id="UP000502823">
    <property type="component" value="Unassembled WGS sequence"/>
</dbReference>
<feature type="transmembrane region" description="Helical" evidence="3">
    <location>
        <begin position="58"/>
        <end position="75"/>
    </location>
</feature>
<evidence type="ECO:0000313" key="7">
    <source>
        <dbReference type="EMBL" id="GFG31278.1"/>
    </source>
</evidence>
<evidence type="ECO:0000256" key="3">
    <source>
        <dbReference type="SAM" id="Phobius"/>
    </source>
</evidence>
<name>A0A6L2PL61_COPFO</name>
<dbReference type="SUPFAM" id="SSF48097">
    <property type="entry name" value="Regulator of G-protein signaling, RGS"/>
    <property type="match status" value="1"/>
</dbReference>
<dbReference type="PANTHER" id="PTHR22775">
    <property type="entry name" value="SORTING NEXIN"/>
    <property type="match status" value="1"/>
</dbReference>